<evidence type="ECO:0000313" key="7">
    <source>
        <dbReference type="EMBL" id="MFC4833857.1"/>
    </source>
</evidence>
<accession>A0ABV9RKI1</accession>
<evidence type="ECO:0000256" key="3">
    <source>
        <dbReference type="ARBA" id="ARBA00022692"/>
    </source>
</evidence>
<sequence>MSERLLAFLVAAVVFIAIPGPSVVFAVGRALVAGRRRAVCSVAGNSAGVAVQVVAVAVGLGAVLERSAVAFTVVKLAGAAYLIALGVLAIRHRHRTTGALTGPEPAALPTWWRCLVDGVVVGVLNPKSALFFVAFLPQFADPAGAIGTQILLLGLVVVGIGLVLDSVWALSAGTARAWFARSPRRLAALGAAGGVSMVGLGVGLATTSRATG</sequence>
<evidence type="ECO:0000256" key="1">
    <source>
        <dbReference type="ARBA" id="ARBA00004651"/>
    </source>
</evidence>
<comment type="subcellular location">
    <subcellularLocation>
        <location evidence="1">Cell membrane</location>
        <topology evidence="1">Multi-pass membrane protein</topology>
    </subcellularLocation>
</comment>
<dbReference type="Proteomes" id="UP001595909">
    <property type="component" value="Unassembled WGS sequence"/>
</dbReference>
<evidence type="ECO:0000256" key="4">
    <source>
        <dbReference type="ARBA" id="ARBA00022989"/>
    </source>
</evidence>
<reference evidence="8" key="1">
    <citation type="journal article" date="2019" name="Int. J. Syst. Evol. Microbiol.">
        <title>The Global Catalogue of Microorganisms (GCM) 10K type strain sequencing project: providing services to taxonomists for standard genome sequencing and annotation.</title>
        <authorList>
            <consortium name="The Broad Institute Genomics Platform"/>
            <consortium name="The Broad Institute Genome Sequencing Center for Infectious Disease"/>
            <person name="Wu L."/>
            <person name="Ma J."/>
        </authorList>
    </citation>
    <scope>NUCLEOTIDE SEQUENCE [LARGE SCALE GENOMIC DNA]</scope>
    <source>
        <strain evidence="8">CCUG 50347</strain>
    </source>
</reference>
<evidence type="ECO:0000256" key="2">
    <source>
        <dbReference type="ARBA" id="ARBA00022475"/>
    </source>
</evidence>
<protein>
    <submittedName>
        <fullName evidence="7">LysE family translocator</fullName>
    </submittedName>
</protein>
<dbReference type="PIRSF" id="PIRSF006324">
    <property type="entry name" value="LeuE"/>
    <property type="match status" value="1"/>
</dbReference>
<evidence type="ECO:0000313" key="8">
    <source>
        <dbReference type="Proteomes" id="UP001595909"/>
    </source>
</evidence>
<keyword evidence="4 6" id="KW-1133">Transmembrane helix</keyword>
<feature type="transmembrane region" description="Helical" evidence="6">
    <location>
        <begin position="111"/>
        <end position="136"/>
    </location>
</feature>
<feature type="transmembrane region" description="Helical" evidence="6">
    <location>
        <begin position="68"/>
        <end position="90"/>
    </location>
</feature>
<feature type="transmembrane region" description="Helical" evidence="6">
    <location>
        <begin position="39"/>
        <end position="62"/>
    </location>
</feature>
<dbReference type="PANTHER" id="PTHR30086:SF20">
    <property type="entry name" value="ARGININE EXPORTER PROTEIN ARGO-RELATED"/>
    <property type="match status" value="1"/>
</dbReference>
<keyword evidence="2" id="KW-1003">Cell membrane</keyword>
<evidence type="ECO:0000256" key="6">
    <source>
        <dbReference type="SAM" id="Phobius"/>
    </source>
</evidence>
<proteinExistence type="predicted"/>
<dbReference type="InterPro" id="IPR001123">
    <property type="entry name" value="LeuE-type"/>
</dbReference>
<organism evidence="7 8">
    <name type="scientific">Actinomycetospora chibensis</name>
    <dbReference type="NCBI Taxonomy" id="663606"/>
    <lineage>
        <taxon>Bacteria</taxon>
        <taxon>Bacillati</taxon>
        <taxon>Actinomycetota</taxon>
        <taxon>Actinomycetes</taxon>
        <taxon>Pseudonocardiales</taxon>
        <taxon>Pseudonocardiaceae</taxon>
        <taxon>Actinomycetospora</taxon>
    </lineage>
</organism>
<evidence type="ECO:0000256" key="5">
    <source>
        <dbReference type="ARBA" id="ARBA00023136"/>
    </source>
</evidence>
<keyword evidence="5 6" id="KW-0472">Membrane</keyword>
<dbReference type="PANTHER" id="PTHR30086">
    <property type="entry name" value="ARGININE EXPORTER PROTEIN ARGO"/>
    <property type="match status" value="1"/>
</dbReference>
<dbReference type="EMBL" id="JBHSIM010000034">
    <property type="protein sequence ID" value="MFC4833857.1"/>
    <property type="molecule type" value="Genomic_DNA"/>
</dbReference>
<feature type="transmembrane region" description="Helical" evidence="6">
    <location>
        <begin position="186"/>
        <end position="206"/>
    </location>
</feature>
<comment type="caution">
    <text evidence="7">The sequence shown here is derived from an EMBL/GenBank/DDBJ whole genome shotgun (WGS) entry which is preliminary data.</text>
</comment>
<keyword evidence="8" id="KW-1185">Reference proteome</keyword>
<gene>
    <name evidence="7" type="ORF">ACFPEL_15695</name>
</gene>
<feature type="transmembrane region" description="Helical" evidence="6">
    <location>
        <begin position="6"/>
        <end position="27"/>
    </location>
</feature>
<feature type="transmembrane region" description="Helical" evidence="6">
    <location>
        <begin position="148"/>
        <end position="174"/>
    </location>
</feature>
<dbReference type="Pfam" id="PF01810">
    <property type="entry name" value="LysE"/>
    <property type="match status" value="1"/>
</dbReference>
<name>A0ABV9RKI1_9PSEU</name>
<keyword evidence="3 6" id="KW-0812">Transmembrane</keyword>
<dbReference type="RefSeq" id="WP_274188548.1">
    <property type="nucleotide sequence ID" value="NZ_BAABHN010000034.1"/>
</dbReference>